<evidence type="ECO:0000256" key="4">
    <source>
        <dbReference type="ARBA" id="ARBA00023242"/>
    </source>
</evidence>
<dbReference type="Gene3D" id="3.30.2450.30">
    <property type="match status" value="1"/>
</dbReference>
<evidence type="ECO:0000256" key="1">
    <source>
        <dbReference type="ARBA" id="ARBA00004123"/>
    </source>
</evidence>
<keyword evidence="6" id="KW-1185">Reference proteome</keyword>
<name>A7S9M7_NEMVE</name>
<dbReference type="InterPro" id="IPR006628">
    <property type="entry name" value="PUR-bd_fam"/>
</dbReference>
<dbReference type="PANTHER" id="PTHR12611">
    <property type="entry name" value="PUR-TRANSCRIPTIONAL ACTIVATOR"/>
    <property type="match status" value="1"/>
</dbReference>
<dbReference type="Pfam" id="PF04845">
    <property type="entry name" value="PurA"/>
    <property type="match status" value="1"/>
</dbReference>
<accession>A7S9M7</accession>
<evidence type="ECO:0008006" key="7">
    <source>
        <dbReference type="Google" id="ProtNLM"/>
    </source>
</evidence>
<dbReference type="GO" id="GO:0000977">
    <property type="term" value="F:RNA polymerase II transcription regulatory region sequence-specific DNA binding"/>
    <property type="evidence" value="ECO:0000318"/>
    <property type="project" value="GO_Central"/>
</dbReference>
<dbReference type="PANTHER" id="PTHR12611:SF0">
    <property type="entry name" value="PURINE-RICH BINDING PROTEIN-ALPHA, ISOFORM B"/>
    <property type="match status" value="1"/>
</dbReference>
<dbReference type="InParanoid" id="A7S9M7"/>
<dbReference type="FunCoup" id="A7S9M7">
    <property type="interactions" value="754"/>
</dbReference>
<dbReference type="Proteomes" id="UP000001593">
    <property type="component" value="Unassembled WGS sequence"/>
</dbReference>
<keyword evidence="4" id="KW-0539">Nucleus</keyword>
<dbReference type="PhylomeDB" id="A7S9M7"/>
<keyword evidence="3" id="KW-0238">DNA-binding</keyword>
<evidence type="ECO:0000313" key="5">
    <source>
        <dbReference type="EMBL" id="EDO39605.1"/>
    </source>
</evidence>
<evidence type="ECO:0000313" key="6">
    <source>
        <dbReference type="Proteomes" id="UP000001593"/>
    </source>
</evidence>
<proteinExistence type="inferred from homology"/>
<dbReference type="GO" id="GO:0005634">
    <property type="term" value="C:nucleus"/>
    <property type="evidence" value="ECO:0000318"/>
    <property type="project" value="GO_Central"/>
</dbReference>
<dbReference type="EMBL" id="DS469604">
    <property type="protein sequence ID" value="EDO39605.1"/>
    <property type="molecule type" value="Genomic_DNA"/>
</dbReference>
<dbReference type="OMA" id="TIPEHHW"/>
<feature type="non-terminal residue" evidence="5">
    <location>
        <position position="1"/>
    </location>
</feature>
<dbReference type="STRING" id="45351.A7S9M7"/>
<protein>
    <recommendedName>
        <fullName evidence="7">Transcriptional activator protein Pur-alpha</fullName>
    </recommendedName>
</protein>
<comment type="subcellular location">
    <subcellularLocation>
        <location evidence="1">Nucleus</location>
    </subcellularLocation>
</comment>
<evidence type="ECO:0000256" key="3">
    <source>
        <dbReference type="ARBA" id="ARBA00023125"/>
    </source>
</evidence>
<sequence length="207" mass="23961">DEELCSKSLQIQSKRFYIDLKRNRRGKYIKISEVSTNKSTKRKVILSLAVSREFRDKLTTFAEFLAQQGNSIPHNDSHDGRLKSERIDGENKKYYLDLKENSRGRFLKVCTQICDRRGPMRKEIAIPAQGIVDIRNNLSEVLEECSSDEDALELPASRELRVEQKRFYFDVGSNARGVFLRISEVTANYRTSITVPKRGWAQIRDVI</sequence>
<dbReference type="eggNOG" id="KOG3074">
    <property type="taxonomic scope" value="Eukaryota"/>
</dbReference>
<dbReference type="AlphaFoldDB" id="A7S9M7"/>
<dbReference type="Gene3D" id="3.10.450.700">
    <property type="match status" value="1"/>
</dbReference>
<dbReference type="FunFam" id="3.30.2450.30:FF:000003">
    <property type="entry name" value="Histone acetyltransferase"/>
    <property type="match status" value="1"/>
</dbReference>
<dbReference type="SMART" id="SM00712">
    <property type="entry name" value="PUR"/>
    <property type="match status" value="3"/>
</dbReference>
<dbReference type="GO" id="GO:0000981">
    <property type="term" value="F:DNA-binding transcription factor activity, RNA polymerase II-specific"/>
    <property type="evidence" value="ECO:0000318"/>
    <property type="project" value="GO_Central"/>
</dbReference>
<dbReference type="FunFam" id="3.10.450.700:FF:000001">
    <property type="entry name" value="Purine-rich element binding protein A"/>
    <property type="match status" value="1"/>
</dbReference>
<comment type="similarity">
    <text evidence="2">Belongs to the PUR DNA-binding protein family.</text>
</comment>
<dbReference type="HOGENOM" id="CLU_057873_0_1_1"/>
<dbReference type="GO" id="GO:0006357">
    <property type="term" value="P:regulation of transcription by RNA polymerase II"/>
    <property type="evidence" value="ECO:0000318"/>
    <property type="project" value="GO_Central"/>
</dbReference>
<reference evidence="5 6" key="1">
    <citation type="journal article" date="2007" name="Science">
        <title>Sea anemone genome reveals ancestral eumetazoan gene repertoire and genomic organization.</title>
        <authorList>
            <person name="Putnam N.H."/>
            <person name="Srivastava M."/>
            <person name="Hellsten U."/>
            <person name="Dirks B."/>
            <person name="Chapman J."/>
            <person name="Salamov A."/>
            <person name="Terry A."/>
            <person name="Shapiro H."/>
            <person name="Lindquist E."/>
            <person name="Kapitonov V.V."/>
            <person name="Jurka J."/>
            <person name="Genikhovich G."/>
            <person name="Grigoriev I.V."/>
            <person name="Lucas S.M."/>
            <person name="Steele R.E."/>
            <person name="Finnerty J.R."/>
            <person name="Technau U."/>
            <person name="Martindale M.Q."/>
            <person name="Rokhsar D.S."/>
        </authorList>
    </citation>
    <scope>NUCLEOTIDE SEQUENCE [LARGE SCALE GENOMIC DNA]</scope>
    <source>
        <strain evidence="6">CH2 X CH6</strain>
    </source>
</reference>
<gene>
    <name evidence="5" type="ORF">NEMVEDRAFT_v1g52380</name>
</gene>
<evidence type="ECO:0000256" key="2">
    <source>
        <dbReference type="ARBA" id="ARBA00009251"/>
    </source>
</evidence>
<dbReference type="GO" id="GO:0032422">
    <property type="term" value="F:purine-rich negative regulatory element binding"/>
    <property type="evidence" value="ECO:0000318"/>
    <property type="project" value="GO_Central"/>
</dbReference>
<organism evidence="5 6">
    <name type="scientific">Nematostella vectensis</name>
    <name type="common">Starlet sea anemone</name>
    <dbReference type="NCBI Taxonomy" id="45351"/>
    <lineage>
        <taxon>Eukaryota</taxon>
        <taxon>Metazoa</taxon>
        <taxon>Cnidaria</taxon>
        <taxon>Anthozoa</taxon>
        <taxon>Hexacorallia</taxon>
        <taxon>Actiniaria</taxon>
        <taxon>Edwardsiidae</taxon>
        <taxon>Nematostella</taxon>
    </lineage>
</organism>
<feature type="non-terminal residue" evidence="5">
    <location>
        <position position="207"/>
    </location>
</feature>